<dbReference type="STRING" id="7217.B3MGE4"/>
<dbReference type="GeneID" id="6496500"/>
<reference evidence="1 2" key="1">
    <citation type="journal article" date="2007" name="Nature">
        <title>Evolution of genes and genomes on the Drosophila phylogeny.</title>
        <authorList>
            <consortium name="Drosophila 12 Genomes Consortium"/>
            <person name="Clark A.G."/>
            <person name="Eisen M.B."/>
            <person name="Smith D.R."/>
            <person name="Bergman C.M."/>
            <person name="Oliver B."/>
            <person name="Markow T.A."/>
            <person name="Kaufman T.C."/>
            <person name="Kellis M."/>
            <person name="Gelbart W."/>
            <person name="Iyer V.N."/>
            <person name="Pollard D.A."/>
            <person name="Sackton T.B."/>
            <person name="Larracuente A.M."/>
            <person name="Singh N.D."/>
            <person name="Abad J.P."/>
            <person name="Abt D.N."/>
            <person name="Adryan B."/>
            <person name="Aguade M."/>
            <person name="Akashi H."/>
            <person name="Anderson W.W."/>
            <person name="Aquadro C.F."/>
            <person name="Ardell D.H."/>
            <person name="Arguello R."/>
            <person name="Artieri C.G."/>
            <person name="Barbash D.A."/>
            <person name="Barker D."/>
            <person name="Barsanti P."/>
            <person name="Batterham P."/>
            <person name="Batzoglou S."/>
            <person name="Begun D."/>
            <person name="Bhutkar A."/>
            <person name="Blanco E."/>
            <person name="Bosak S.A."/>
            <person name="Bradley R.K."/>
            <person name="Brand A.D."/>
            <person name="Brent M.R."/>
            <person name="Brooks A.N."/>
            <person name="Brown R.H."/>
            <person name="Butlin R.K."/>
            <person name="Caggese C."/>
            <person name="Calvi B.R."/>
            <person name="Bernardo de Carvalho A."/>
            <person name="Caspi A."/>
            <person name="Castrezana S."/>
            <person name="Celniker S.E."/>
            <person name="Chang J.L."/>
            <person name="Chapple C."/>
            <person name="Chatterji S."/>
            <person name="Chinwalla A."/>
            <person name="Civetta A."/>
            <person name="Clifton S.W."/>
            <person name="Comeron J.M."/>
            <person name="Costello J.C."/>
            <person name="Coyne J.A."/>
            <person name="Daub J."/>
            <person name="David R.G."/>
            <person name="Delcher A.L."/>
            <person name="Delehaunty K."/>
            <person name="Do C.B."/>
            <person name="Ebling H."/>
            <person name="Edwards K."/>
            <person name="Eickbush T."/>
            <person name="Evans J.D."/>
            <person name="Filipski A."/>
            <person name="Findeiss S."/>
            <person name="Freyhult E."/>
            <person name="Fulton L."/>
            <person name="Fulton R."/>
            <person name="Garcia A.C."/>
            <person name="Gardiner A."/>
            <person name="Garfield D.A."/>
            <person name="Garvin B.E."/>
            <person name="Gibson G."/>
            <person name="Gilbert D."/>
            <person name="Gnerre S."/>
            <person name="Godfrey J."/>
            <person name="Good R."/>
            <person name="Gotea V."/>
            <person name="Gravely B."/>
            <person name="Greenberg A.J."/>
            <person name="Griffiths-Jones S."/>
            <person name="Gross S."/>
            <person name="Guigo R."/>
            <person name="Gustafson E.A."/>
            <person name="Haerty W."/>
            <person name="Hahn M.W."/>
            <person name="Halligan D.L."/>
            <person name="Halpern A.L."/>
            <person name="Halter G.M."/>
            <person name="Han M.V."/>
            <person name="Heger A."/>
            <person name="Hillier L."/>
            <person name="Hinrichs A.S."/>
            <person name="Holmes I."/>
            <person name="Hoskins R.A."/>
            <person name="Hubisz M.J."/>
            <person name="Hultmark D."/>
            <person name="Huntley M.A."/>
            <person name="Jaffe D.B."/>
            <person name="Jagadeeshan S."/>
            <person name="Jeck W.R."/>
            <person name="Johnson J."/>
            <person name="Jones C.D."/>
            <person name="Jordan W.C."/>
            <person name="Karpen G.H."/>
            <person name="Kataoka E."/>
            <person name="Keightley P.D."/>
            <person name="Kheradpour P."/>
            <person name="Kirkness E.F."/>
            <person name="Koerich L.B."/>
            <person name="Kristiansen K."/>
            <person name="Kudrna D."/>
            <person name="Kulathinal R.J."/>
            <person name="Kumar S."/>
            <person name="Kwok R."/>
            <person name="Lander E."/>
            <person name="Langley C.H."/>
            <person name="Lapoint R."/>
            <person name="Lazzaro B.P."/>
            <person name="Lee S.J."/>
            <person name="Levesque L."/>
            <person name="Li R."/>
            <person name="Lin C.F."/>
            <person name="Lin M.F."/>
            <person name="Lindblad-Toh K."/>
            <person name="Llopart A."/>
            <person name="Long M."/>
            <person name="Low L."/>
            <person name="Lozovsky E."/>
            <person name="Lu J."/>
            <person name="Luo M."/>
            <person name="Machado C.A."/>
            <person name="Makalowski W."/>
            <person name="Marzo M."/>
            <person name="Matsuda M."/>
            <person name="Matzkin L."/>
            <person name="McAllister B."/>
            <person name="McBride C.S."/>
            <person name="McKernan B."/>
            <person name="McKernan K."/>
            <person name="Mendez-Lago M."/>
            <person name="Minx P."/>
            <person name="Mollenhauer M.U."/>
            <person name="Montooth K."/>
            <person name="Mount S.M."/>
            <person name="Mu X."/>
            <person name="Myers E."/>
            <person name="Negre B."/>
            <person name="Newfeld S."/>
            <person name="Nielsen R."/>
            <person name="Noor M.A."/>
            <person name="O'Grady P."/>
            <person name="Pachter L."/>
            <person name="Papaceit M."/>
            <person name="Parisi M.J."/>
            <person name="Parisi M."/>
            <person name="Parts L."/>
            <person name="Pedersen J.S."/>
            <person name="Pesole G."/>
            <person name="Phillippy A.M."/>
            <person name="Ponting C.P."/>
            <person name="Pop M."/>
            <person name="Porcelli D."/>
            <person name="Powell J.R."/>
            <person name="Prohaska S."/>
            <person name="Pruitt K."/>
            <person name="Puig M."/>
            <person name="Quesneville H."/>
            <person name="Ram K.R."/>
            <person name="Rand D."/>
            <person name="Rasmussen M.D."/>
            <person name="Reed L.K."/>
            <person name="Reenan R."/>
            <person name="Reily A."/>
            <person name="Remington K.A."/>
            <person name="Rieger T.T."/>
            <person name="Ritchie M.G."/>
            <person name="Robin C."/>
            <person name="Rogers Y.H."/>
            <person name="Rohde C."/>
            <person name="Rozas J."/>
            <person name="Rubenfield M.J."/>
            <person name="Ruiz A."/>
            <person name="Russo S."/>
            <person name="Salzberg S.L."/>
            <person name="Sanchez-Gracia A."/>
            <person name="Saranga D.J."/>
            <person name="Sato H."/>
            <person name="Schaeffer S.W."/>
            <person name="Schatz M.C."/>
            <person name="Schlenke T."/>
            <person name="Schwartz R."/>
            <person name="Segarra C."/>
            <person name="Singh R.S."/>
            <person name="Sirot L."/>
            <person name="Sirota M."/>
            <person name="Sisneros N.B."/>
            <person name="Smith C.D."/>
            <person name="Smith T.F."/>
            <person name="Spieth J."/>
            <person name="Stage D.E."/>
            <person name="Stark A."/>
            <person name="Stephan W."/>
            <person name="Strausberg R.L."/>
            <person name="Strempel S."/>
            <person name="Sturgill D."/>
            <person name="Sutton G."/>
            <person name="Sutton G.G."/>
            <person name="Tao W."/>
            <person name="Teichmann S."/>
            <person name="Tobari Y.N."/>
            <person name="Tomimura Y."/>
            <person name="Tsolas J.M."/>
            <person name="Valente V.L."/>
            <person name="Venter E."/>
            <person name="Venter J.C."/>
            <person name="Vicario S."/>
            <person name="Vieira F.G."/>
            <person name="Vilella A.J."/>
            <person name="Villasante A."/>
            <person name="Walenz B."/>
            <person name="Wang J."/>
            <person name="Wasserman M."/>
            <person name="Watts T."/>
            <person name="Wilson D."/>
            <person name="Wilson R.K."/>
            <person name="Wing R.A."/>
            <person name="Wolfner M.F."/>
            <person name="Wong A."/>
            <person name="Wong G.K."/>
            <person name="Wu C.I."/>
            <person name="Wu G."/>
            <person name="Yamamoto D."/>
            <person name="Yang H.P."/>
            <person name="Yang S.P."/>
            <person name="Yorke J.A."/>
            <person name="Yoshida K."/>
            <person name="Zdobnov E."/>
            <person name="Zhang P."/>
            <person name="Zhang Y."/>
            <person name="Zimin A.V."/>
            <person name="Baldwin J."/>
            <person name="Abdouelleil A."/>
            <person name="Abdulkadir J."/>
            <person name="Abebe A."/>
            <person name="Abera B."/>
            <person name="Abreu J."/>
            <person name="Acer S.C."/>
            <person name="Aftuck L."/>
            <person name="Alexander A."/>
            <person name="An P."/>
            <person name="Anderson E."/>
            <person name="Anderson S."/>
            <person name="Arachi H."/>
            <person name="Azer M."/>
            <person name="Bachantsang P."/>
            <person name="Barry A."/>
            <person name="Bayul T."/>
            <person name="Berlin A."/>
            <person name="Bessette D."/>
            <person name="Bloom T."/>
            <person name="Blye J."/>
            <person name="Boguslavskiy L."/>
            <person name="Bonnet C."/>
            <person name="Boukhgalter B."/>
            <person name="Bourzgui I."/>
            <person name="Brown A."/>
            <person name="Cahill P."/>
            <person name="Channer S."/>
            <person name="Cheshatsang Y."/>
            <person name="Chuda L."/>
            <person name="Citroen M."/>
            <person name="Collymore A."/>
            <person name="Cooke P."/>
            <person name="Costello M."/>
            <person name="D'Aco K."/>
            <person name="Daza R."/>
            <person name="De Haan G."/>
            <person name="DeGray S."/>
            <person name="DeMaso C."/>
            <person name="Dhargay N."/>
            <person name="Dooley K."/>
            <person name="Dooley E."/>
            <person name="Doricent M."/>
            <person name="Dorje P."/>
            <person name="Dorjee K."/>
            <person name="Dupes A."/>
            <person name="Elong R."/>
            <person name="Falk J."/>
            <person name="Farina A."/>
            <person name="Faro S."/>
            <person name="Ferguson D."/>
            <person name="Fisher S."/>
            <person name="Foley C.D."/>
            <person name="Franke A."/>
            <person name="Friedrich D."/>
            <person name="Gadbois L."/>
            <person name="Gearin G."/>
            <person name="Gearin C.R."/>
            <person name="Giannoukos G."/>
            <person name="Goode T."/>
            <person name="Graham J."/>
            <person name="Grandbois E."/>
            <person name="Grewal S."/>
            <person name="Gyaltsen K."/>
            <person name="Hafez N."/>
            <person name="Hagos B."/>
            <person name="Hall J."/>
            <person name="Henson C."/>
            <person name="Hollinger A."/>
            <person name="Honan T."/>
            <person name="Huard M.D."/>
            <person name="Hughes L."/>
            <person name="Hurhula B."/>
            <person name="Husby M.E."/>
            <person name="Kamat A."/>
            <person name="Kanga B."/>
            <person name="Kashin S."/>
            <person name="Khazanovich D."/>
            <person name="Kisner P."/>
            <person name="Lance K."/>
            <person name="Lara M."/>
            <person name="Lee W."/>
            <person name="Lennon N."/>
            <person name="Letendre F."/>
            <person name="LeVine R."/>
            <person name="Lipovsky A."/>
            <person name="Liu X."/>
            <person name="Liu J."/>
            <person name="Liu S."/>
            <person name="Lokyitsang T."/>
            <person name="Lokyitsang Y."/>
            <person name="Lubonja R."/>
            <person name="Lui A."/>
            <person name="MacDonald P."/>
            <person name="Magnisalis V."/>
            <person name="Maru K."/>
            <person name="Matthews C."/>
            <person name="McCusker W."/>
            <person name="McDonough S."/>
            <person name="Mehta T."/>
            <person name="Meldrim J."/>
            <person name="Meneus L."/>
            <person name="Mihai O."/>
            <person name="Mihalev A."/>
            <person name="Mihova T."/>
            <person name="Mittelman R."/>
            <person name="Mlenga V."/>
            <person name="Montmayeur A."/>
            <person name="Mulrain L."/>
            <person name="Navidi A."/>
            <person name="Naylor J."/>
            <person name="Negash T."/>
            <person name="Nguyen T."/>
            <person name="Nguyen N."/>
            <person name="Nicol R."/>
            <person name="Norbu C."/>
            <person name="Norbu N."/>
            <person name="Novod N."/>
            <person name="O'Neill B."/>
            <person name="Osman S."/>
            <person name="Markiewicz E."/>
            <person name="Oyono O.L."/>
            <person name="Patti C."/>
            <person name="Phunkhang P."/>
            <person name="Pierre F."/>
            <person name="Priest M."/>
            <person name="Raghuraman S."/>
            <person name="Rege F."/>
            <person name="Reyes R."/>
            <person name="Rise C."/>
            <person name="Rogov P."/>
            <person name="Ross K."/>
            <person name="Ryan E."/>
            <person name="Settipalli S."/>
            <person name="Shea T."/>
            <person name="Sherpa N."/>
            <person name="Shi L."/>
            <person name="Shih D."/>
            <person name="Sparrow T."/>
            <person name="Spaulding J."/>
            <person name="Stalker J."/>
            <person name="Stange-Thomann N."/>
            <person name="Stavropoulos S."/>
            <person name="Stone C."/>
            <person name="Strader C."/>
            <person name="Tesfaye S."/>
            <person name="Thomson T."/>
            <person name="Thoulutsang Y."/>
            <person name="Thoulutsang D."/>
            <person name="Topham K."/>
            <person name="Topping I."/>
            <person name="Tsamla T."/>
            <person name="Vassiliev H."/>
            <person name="Vo A."/>
            <person name="Wangchuk T."/>
            <person name="Wangdi T."/>
            <person name="Weiand M."/>
            <person name="Wilkinson J."/>
            <person name="Wilson A."/>
            <person name="Yadav S."/>
            <person name="Young G."/>
            <person name="Yu Q."/>
            <person name="Zembek L."/>
            <person name="Zhong D."/>
            <person name="Zimmer A."/>
            <person name="Zwirko Z."/>
            <person name="Jaffe D.B."/>
            <person name="Alvarez P."/>
            <person name="Brockman W."/>
            <person name="Butler J."/>
            <person name="Chin C."/>
            <person name="Gnerre S."/>
            <person name="Grabherr M."/>
            <person name="Kleber M."/>
            <person name="Mauceli E."/>
            <person name="MacCallum I."/>
        </authorList>
    </citation>
    <scope>NUCLEOTIDE SEQUENCE [LARGE SCALE GENOMIC DNA]</scope>
    <source>
        <strain evidence="2">Tucson 14024-0371.13</strain>
    </source>
</reference>
<gene>
    <name evidence="1" type="primary">Dana\GF13663</name>
    <name evidence="1" type="synonym">dana_GLEANR_13670</name>
    <name evidence="1" type="ORF">GF13663</name>
</gene>
<dbReference type="InParanoid" id="B3MGE4"/>
<dbReference type="HOGENOM" id="CLU_2500221_0_0_1"/>
<evidence type="ECO:0000313" key="2">
    <source>
        <dbReference type="Proteomes" id="UP000007801"/>
    </source>
</evidence>
<dbReference type="GO" id="GO:0005668">
    <property type="term" value="C:RNA polymerase transcription factor SL1 complex"/>
    <property type="evidence" value="ECO:0007669"/>
    <property type="project" value="EnsemblMetazoa"/>
</dbReference>
<dbReference type="Proteomes" id="UP000007801">
    <property type="component" value="Unassembled WGS sequence"/>
</dbReference>
<name>B3MGE4_DROAN</name>
<dbReference type="KEGG" id="dan:6496500"/>
<dbReference type="OrthoDB" id="8046192at2759"/>
<dbReference type="FunCoup" id="B3MGE4">
    <property type="interactions" value="146"/>
</dbReference>
<sequence length="168" mass="19331">MKTKTRDYKKKTRKLALRKIAVKSKELKIKPGTKEGNVSAQHYPPCRIPKNVMQRTLTIATDPTDAFWLNINVSCTPSTSYEMTVDAEYKRSPTYEKLQLARNCLMQRDYKNLAKLLTSHLYGETILQKNAHNIFSEYASLLQKFTKLKQKTAQGVSPSPDIFEDLEE</sequence>
<accession>B3MGE4</accession>
<organism evidence="1 2">
    <name type="scientific">Drosophila ananassae</name>
    <name type="common">Fruit fly</name>
    <dbReference type="NCBI Taxonomy" id="7217"/>
    <lineage>
        <taxon>Eukaryota</taxon>
        <taxon>Metazoa</taxon>
        <taxon>Ecdysozoa</taxon>
        <taxon>Arthropoda</taxon>
        <taxon>Hexapoda</taxon>
        <taxon>Insecta</taxon>
        <taxon>Pterygota</taxon>
        <taxon>Neoptera</taxon>
        <taxon>Endopterygota</taxon>
        <taxon>Diptera</taxon>
        <taxon>Brachycera</taxon>
        <taxon>Muscomorpha</taxon>
        <taxon>Ephydroidea</taxon>
        <taxon>Drosophilidae</taxon>
        <taxon>Drosophila</taxon>
        <taxon>Sophophora</taxon>
    </lineage>
</organism>
<dbReference type="GO" id="GO:0042790">
    <property type="term" value="P:nucleolar large rRNA transcription by RNA polymerase I"/>
    <property type="evidence" value="ECO:0007669"/>
    <property type="project" value="EnsemblMetazoa"/>
</dbReference>
<dbReference type="AlphaFoldDB" id="B3MGE4"/>
<protein>
    <submittedName>
        <fullName evidence="1">Uncharacterized protein</fullName>
    </submittedName>
</protein>
<dbReference type="EMBL" id="CH902619">
    <property type="protein sequence ID" value="EDV37847.2"/>
    <property type="molecule type" value="Genomic_DNA"/>
</dbReference>
<evidence type="ECO:0000313" key="1">
    <source>
        <dbReference type="EMBL" id="EDV37847.2"/>
    </source>
</evidence>
<proteinExistence type="predicted"/>
<keyword evidence="2" id="KW-1185">Reference proteome</keyword>